<comment type="subcellular location">
    <subcellularLocation>
        <location evidence="1">Membrane</location>
        <topology evidence="1">Multi-pass membrane protein</topology>
    </subcellularLocation>
</comment>
<dbReference type="Proteomes" id="UP001595836">
    <property type="component" value="Unassembled WGS sequence"/>
</dbReference>
<accession>A0ABV9PTC9</accession>
<dbReference type="CDD" id="cd17393">
    <property type="entry name" value="MFS_MosC_like"/>
    <property type="match status" value="1"/>
</dbReference>
<feature type="transmembrane region" description="Helical" evidence="6">
    <location>
        <begin position="338"/>
        <end position="357"/>
    </location>
</feature>
<feature type="region of interest" description="Disordered" evidence="5">
    <location>
        <begin position="1"/>
        <end position="31"/>
    </location>
</feature>
<feature type="compositionally biased region" description="Low complexity" evidence="5">
    <location>
        <begin position="240"/>
        <end position="249"/>
    </location>
</feature>
<dbReference type="PANTHER" id="PTHR23514:SF13">
    <property type="entry name" value="INNER MEMBRANE PROTEIN YBJJ"/>
    <property type="match status" value="1"/>
</dbReference>
<dbReference type="InterPro" id="IPR011701">
    <property type="entry name" value="MFS"/>
</dbReference>
<dbReference type="InterPro" id="IPR051788">
    <property type="entry name" value="MFS_Transporter"/>
</dbReference>
<feature type="transmembrane region" description="Helical" evidence="6">
    <location>
        <begin position="265"/>
        <end position="282"/>
    </location>
</feature>
<feature type="region of interest" description="Disordered" evidence="5">
    <location>
        <begin position="225"/>
        <end position="253"/>
    </location>
</feature>
<keyword evidence="4 6" id="KW-0472">Membrane</keyword>
<sequence>MTSTSPPGDRGAGITAGADHDHDDDNAVSTDPAPRPIAATGLLFAANGAIFGAIVPRLPDLKDALELSPALFGLAMACYPAGALFGGLLTPVLMRRRSDGAVAVGTMIAASVVAALVGFSPVVAVFAGLLLLFGVCDAITDVSMNAHGIRVQLRHGRSLINRFHAVWSLGAVLGAAGGSLSAGFGAPVQVQMIGAAIVCAAAAAAAYPLRLGPPVAEDEYGRDLDRAHDTDTAPTRNDAAAHGAAPSPAQSVDPVVRRRLPGGRALVLLVALGLFACCAEIVEDFAQTWSALYLRDVAAVGAGVAGLGFIAVQGMQLIGRLTGDRLVEGFGAIRVGRMGGGCVVLGAGAALTGSFVLDGPAMVAVLLAGFAVAGWGIATIIPGAMVGADSVPGLPDGAGLAVLNWVMRLGFLLAPPLVGQIAEHVGMRWTVAPMVAGGLLIALLAGPLLGRSAGPDRTTRPGREAAA</sequence>
<keyword evidence="8" id="KW-1185">Reference proteome</keyword>
<keyword evidence="3 6" id="KW-1133">Transmembrane helix</keyword>
<comment type="caution">
    <text evidence="7">The sequence shown here is derived from an EMBL/GenBank/DDBJ whole genome shotgun (WGS) entry which is preliminary data.</text>
</comment>
<name>A0ABV9PTC9_9ACTN</name>
<feature type="transmembrane region" description="Helical" evidence="6">
    <location>
        <begin position="430"/>
        <end position="450"/>
    </location>
</feature>
<evidence type="ECO:0000256" key="6">
    <source>
        <dbReference type="SAM" id="Phobius"/>
    </source>
</evidence>
<dbReference type="SUPFAM" id="SSF103473">
    <property type="entry name" value="MFS general substrate transporter"/>
    <property type="match status" value="1"/>
</dbReference>
<dbReference type="PANTHER" id="PTHR23514">
    <property type="entry name" value="BYPASS OF STOP CODON PROTEIN 6"/>
    <property type="match status" value="1"/>
</dbReference>
<organism evidence="7 8">
    <name type="scientific">Dietzia aurantiaca</name>
    <dbReference type="NCBI Taxonomy" id="983873"/>
    <lineage>
        <taxon>Bacteria</taxon>
        <taxon>Bacillati</taxon>
        <taxon>Actinomycetota</taxon>
        <taxon>Actinomycetes</taxon>
        <taxon>Mycobacteriales</taxon>
        <taxon>Dietziaceae</taxon>
        <taxon>Dietzia</taxon>
    </lineage>
</organism>
<proteinExistence type="predicted"/>
<gene>
    <name evidence="7" type="ORF">ACFO7U_16520</name>
</gene>
<dbReference type="InterPro" id="IPR036259">
    <property type="entry name" value="MFS_trans_sf"/>
</dbReference>
<dbReference type="RefSeq" id="WP_344993064.1">
    <property type="nucleotide sequence ID" value="NZ_BAABCD010000020.1"/>
</dbReference>
<evidence type="ECO:0000256" key="5">
    <source>
        <dbReference type="SAM" id="MobiDB-lite"/>
    </source>
</evidence>
<reference evidence="8" key="1">
    <citation type="journal article" date="2019" name="Int. J. Syst. Evol. Microbiol.">
        <title>The Global Catalogue of Microorganisms (GCM) 10K type strain sequencing project: providing services to taxonomists for standard genome sequencing and annotation.</title>
        <authorList>
            <consortium name="The Broad Institute Genomics Platform"/>
            <consortium name="The Broad Institute Genome Sequencing Center for Infectious Disease"/>
            <person name="Wu L."/>
            <person name="Ma J."/>
        </authorList>
    </citation>
    <scope>NUCLEOTIDE SEQUENCE [LARGE SCALE GENOMIC DNA]</scope>
    <source>
        <strain evidence="8">JCM 11882</strain>
    </source>
</reference>
<feature type="transmembrane region" description="Helical" evidence="6">
    <location>
        <begin position="165"/>
        <end position="184"/>
    </location>
</feature>
<feature type="transmembrane region" description="Helical" evidence="6">
    <location>
        <begin position="363"/>
        <end position="386"/>
    </location>
</feature>
<feature type="transmembrane region" description="Helical" evidence="6">
    <location>
        <begin position="37"/>
        <end position="58"/>
    </location>
</feature>
<feature type="transmembrane region" description="Helical" evidence="6">
    <location>
        <begin position="190"/>
        <end position="209"/>
    </location>
</feature>
<dbReference type="EMBL" id="JBHSHP010000060">
    <property type="protein sequence ID" value="MFC4756377.1"/>
    <property type="molecule type" value="Genomic_DNA"/>
</dbReference>
<evidence type="ECO:0000256" key="2">
    <source>
        <dbReference type="ARBA" id="ARBA00022692"/>
    </source>
</evidence>
<evidence type="ECO:0000313" key="7">
    <source>
        <dbReference type="EMBL" id="MFC4756377.1"/>
    </source>
</evidence>
<evidence type="ECO:0000256" key="3">
    <source>
        <dbReference type="ARBA" id="ARBA00022989"/>
    </source>
</evidence>
<feature type="transmembrane region" description="Helical" evidence="6">
    <location>
        <begin position="398"/>
        <end position="418"/>
    </location>
</feature>
<feature type="transmembrane region" description="Helical" evidence="6">
    <location>
        <begin position="297"/>
        <end position="318"/>
    </location>
</feature>
<dbReference type="Pfam" id="PF07690">
    <property type="entry name" value="MFS_1"/>
    <property type="match status" value="1"/>
</dbReference>
<evidence type="ECO:0000256" key="1">
    <source>
        <dbReference type="ARBA" id="ARBA00004141"/>
    </source>
</evidence>
<feature type="transmembrane region" description="Helical" evidence="6">
    <location>
        <begin position="70"/>
        <end position="89"/>
    </location>
</feature>
<evidence type="ECO:0000256" key="4">
    <source>
        <dbReference type="ARBA" id="ARBA00023136"/>
    </source>
</evidence>
<protein>
    <submittedName>
        <fullName evidence="7">MFS transporter</fullName>
    </submittedName>
</protein>
<dbReference type="Gene3D" id="1.20.1250.20">
    <property type="entry name" value="MFS general substrate transporter like domains"/>
    <property type="match status" value="1"/>
</dbReference>
<keyword evidence="2 6" id="KW-0812">Transmembrane</keyword>
<evidence type="ECO:0000313" key="8">
    <source>
        <dbReference type="Proteomes" id="UP001595836"/>
    </source>
</evidence>